<keyword evidence="1" id="KW-0812">Transmembrane</keyword>
<keyword evidence="1" id="KW-0472">Membrane</keyword>
<dbReference type="KEGG" id="gps:C427_3814"/>
<dbReference type="OrthoDB" id="6386201at2"/>
<keyword evidence="3" id="KW-1185">Reference proteome</keyword>
<keyword evidence="1" id="KW-1133">Transmembrane helix</keyword>
<reference evidence="2 3" key="1">
    <citation type="journal article" date="2013" name="Genome Announc.">
        <title>Complete Genome Sequence of Glaciecola psychrophila Strain 170T.</title>
        <authorList>
            <person name="Yin J."/>
            <person name="Chen J."/>
            <person name="Liu G."/>
            <person name="Yu Y."/>
            <person name="Song L."/>
            <person name="Wang X."/>
            <person name="Qu X."/>
        </authorList>
    </citation>
    <scope>NUCLEOTIDE SEQUENCE [LARGE SCALE GENOMIC DNA]</scope>
    <source>
        <strain evidence="2 3">170</strain>
    </source>
</reference>
<gene>
    <name evidence="2" type="ORF">C427_3814</name>
</gene>
<feature type="transmembrane region" description="Helical" evidence="1">
    <location>
        <begin position="50"/>
        <end position="69"/>
    </location>
</feature>
<dbReference type="AlphaFoldDB" id="K7A522"/>
<evidence type="ECO:0000313" key="2">
    <source>
        <dbReference type="EMBL" id="AGH45922.1"/>
    </source>
</evidence>
<dbReference type="eggNOG" id="COG3726">
    <property type="taxonomic scope" value="Bacteria"/>
</dbReference>
<name>K7A522_9ALTE</name>
<evidence type="ECO:0000256" key="1">
    <source>
        <dbReference type="SAM" id="Phobius"/>
    </source>
</evidence>
<proteinExistence type="predicted"/>
<dbReference type="STRING" id="1129794.C427_3814"/>
<protein>
    <recommendedName>
        <fullName evidence="4">Smp protein</fullName>
    </recommendedName>
</protein>
<dbReference type="Proteomes" id="UP000011864">
    <property type="component" value="Chromosome"/>
</dbReference>
<dbReference type="HOGENOM" id="CLU_1213870_0_0_6"/>
<dbReference type="PATRIC" id="fig|1129794.4.peg.3801"/>
<evidence type="ECO:0008006" key="4">
    <source>
        <dbReference type="Google" id="ProtNLM"/>
    </source>
</evidence>
<feature type="transmembrane region" description="Helical" evidence="1">
    <location>
        <begin position="196"/>
        <end position="215"/>
    </location>
</feature>
<sequence>MYIELFLQPTSYSLGITTNLPYCLSMQQINTSIFIAPFQQPSRYSIFKRIANLVLAVVGCIACINLWLISSEQSLNWHSKQSNQLGISLSTLSGKILISSLLENNSEKLSQQLSYIVADPHVAGVSLFDNKGRILADNNSALSVVAAYKTKAIAPLVFVQSISHNKQVIGYLSIILKEKEVMAYHSEYQKQLNQQIQMLMILAAIAGILVTRAFYKVRYRQLIRSSKQ</sequence>
<evidence type="ECO:0000313" key="3">
    <source>
        <dbReference type="Proteomes" id="UP000011864"/>
    </source>
</evidence>
<organism evidence="2 3">
    <name type="scientific">Paraglaciecola psychrophila 170</name>
    <dbReference type="NCBI Taxonomy" id="1129794"/>
    <lineage>
        <taxon>Bacteria</taxon>
        <taxon>Pseudomonadati</taxon>
        <taxon>Pseudomonadota</taxon>
        <taxon>Gammaproteobacteria</taxon>
        <taxon>Alteromonadales</taxon>
        <taxon>Alteromonadaceae</taxon>
        <taxon>Paraglaciecola</taxon>
    </lineage>
</organism>
<accession>K7A522</accession>
<dbReference type="EMBL" id="CP003837">
    <property type="protein sequence ID" value="AGH45922.1"/>
    <property type="molecule type" value="Genomic_DNA"/>
</dbReference>